<dbReference type="PANTHER" id="PTHR35024">
    <property type="entry name" value="HYPOTHETICAL CYTOSOLIC PROTEIN"/>
    <property type="match status" value="1"/>
</dbReference>
<dbReference type="Pfam" id="PF04519">
    <property type="entry name" value="Bactofilin"/>
    <property type="match status" value="1"/>
</dbReference>
<evidence type="ECO:0000256" key="1">
    <source>
        <dbReference type="ARBA" id="ARBA00044755"/>
    </source>
</evidence>
<reference evidence="3" key="1">
    <citation type="submission" date="2016-10" db="EMBL/GenBank/DDBJ databases">
        <authorList>
            <person name="Varghese N."/>
            <person name="Submissions S."/>
        </authorList>
    </citation>
    <scope>NUCLEOTIDE SEQUENCE [LARGE SCALE GENOMIC DNA]</scope>
    <source>
        <strain evidence="3">DSM 3384</strain>
    </source>
</reference>
<sequence length="136" mass="14062">MGKKNSQNLSIIDRELKIEGSISSSGKLIIKGQVTGAIEGEVVIIAEGGQVNSSATKVSSITIGGKFQGEVTASRELIILATGVCAGKVECKDLIVENGGVLNAEVFCKTSSKLSAGKDSTALDNPDLQKGKQIEL</sequence>
<accession>A0A1H2DNP8</accession>
<keyword evidence="3" id="KW-1185">Reference proteome</keyword>
<dbReference type="Proteomes" id="UP000199608">
    <property type="component" value="Unassembled WGS sequence"/>
</dbReference>
<dbReference type="RefSeq" id="WP_092229715.1">
    <property type="nucleotide sequence ID" value="NZ_FNLL01000001.1"/>
</dbReference>
<dbReference type="AlphaFoldDB" id="A0A1H2DNP8"/>
<name>A0A1H2DNP8_9BACT</name>
<dbReference type="EMBL" id="FNLL01000001">
    <property type="protein sequence ID" value="SDT84520.1"/>
    <property type="molecule type" value="Genomic_DNA"/>
</dbReference>
<dbReference type="InterPro" id="IPR007607">
    <property type="entry name" value="BacA/B"/>
</dbReference>
<comment type="similarity">
    <text evidence="1">Belongs to the bactofilin family.</text>
</comment>
<gene>
    <name evidence="2" type="ORF">SAMN04487931_101292</name>
</gene>
<protein>
    <submittedName>
        <fullName evidence="2">Polymer-forming protein</fullName>
    </submittedName>
</protein>
<evidence type="ECO:0000313" key="2">
    <source>
        <dbReference type="EMBL" id="SDT84520.1"/>
    </source>
</evidence>
<evidence type="ECO:0000313" key="3">
    <source>
        <dbReference type="Proteomes" id="UP000199608"/>
    </source>
</evidence>
<proteinExistence type="inferred from homology"/>
<dbReference type="PANTHER" id="PTHR35024:SF4">
    <property type="entry name" value="POLYMER-FORMING CYTOSKELETAL PROTEIN"/>
    <property type="match status" value="1"/>
</dbReference>
<organism evidence="2 3">
    <name type="scientific">Desulfobacula phenolica</name>
    <dbReference type="NCBI Taxonomy" id="90732"/>
    <lineage>
        <taxon>Bacteria</taxon>
        <taxon>Pseudomonadati</taxon>
        <taxon>Thermodesulfobacteriota</taxon>
        <taxon>Desulfobacteria</taxon>
        <taxon>Desulfobacterales</taxon>
        <taxon>Desulfobacteraceae</taxon>
        <taxon>Desulfobacula</taxon>
    </lineage>
</organism>